<evidence type="ECO:0008006" key="4">
    <source>
        <dbReference type="Google" id="ProtNLM"/>
    </source>
</evidence>
<proteinExistence type="predicted"/>
<reference evidence="2 3" key="2">
    <citation type="journal article" date="2020" name="Cell Rep.">
        <title>Acquisition and Adaptation of Ultra-small Parasitic Reduced Genome Bacteria to Mammalian Hosts.</title>
        <authorList>
            <person name="McLean J.S."/>
            <person name="Bor B."/>
            <person name="Kerns K.A."/>
            <person name="Liu Q."/>
            <person name="To T.T."/>
            <person name="Solden L."/>
            <person name="Hendrickson E.L."/>
            <person name="Wrighton K."/>
            <person name="Shi W."/>
            <person name="He X."/>
        </authorList>
    </citation>
    <scope>NUCLEOTIDE SEQUENCE [LARGE SCALE GENOMIC DNA]</scope>
    <source>
        <strain evidence="2 3">TM7_G3_2_Rum_HOT_351B</strain>
    </source>
</reference>
<dbReference type="Pfam" id="PF16938">
    <property type="entry name" value="Phage_holin_Dp1"/>
    <property type="match status" value="1"/>
</dbReference>
<evidence type="ECO:0000256" key="1">
    <source>
        <dbReference type="SAM" id="Phobius"/>
    </source>
</evidence>
<keyword evidence="1" id="KW-1133">Transmembrane helix</keyword>
<accession>A0ABY0FN02</accession>
<protein>
    <recommendedName>
        <fullName evidence="4">Holin</fullName>
    </recommendedName>
</protein>
<evidence type="ECO:0000313" key="2">
    <source>
        <dbReference type="EMBL" id="RYC74374.1"/>
    </source>
</evidence>
<evidence type="ECO:0000313" key="3">
    <source>
        <dbReference type="Proteomes" id="UP001191019"/>
    </source>
</evidence>
<reference evidence="2 3" key="1">
    <citation type="journal article" date="2018" name="bioRxiv">
        <title>Evidence of independent acquisition and adaption of ultra-small bacteria to human hosts across the highly diverse yet reduced genomes of the phylum Saccharibacteria.</title>
        <authorList>
            <person name="McLean J.S."/>
            <person name="Bor B."/>
            <person name="To T.T."/>
            <person name="Liu Q."/>
            <person name="Kearns K.A."/>
            <person name="Solden L.M."/>
            <person name="Wrighton K.C."/>
            <person name="He X."/>
            <person name="Shi W."/>
        </authorList>
    </citation>
    <scope>NUCLEOTIDE SEQUENCE [LARGE SCALE GENOMIC DNA]</scope>
    <source>
        <strain evidence="2 3">TM7_G3_2_Rum_HOT_351B</strain>
    </source>
</reference>
<dbReference type="InterPro" id="IPR031612">
    <property type="entry name" value="Phage_holin_Dp1"/>
</dbReference>
<gene>
    <name evidence="2" type="ORF">G3RUM_00525</name>
</gene>
<feature type="transmembrane region" description="Helical" evidence="1">
    <location>
        <begin position="40"/>
        <end position="63"/>
    </location>
</feature>
<name>A0ABY0FN02_9BACT</name>
<dbReference type="RefSeq" id="WP_129735106.1">
    <property type="nucleotide sequence ID" value="NZ_PRLM01000006.1"/>
</dbReference>
<dbReference type="EMBL" id="PRLM01000006">
    <property type="protein sequence ID" value="RYC74374.1"/>
    <property type="molecule type" value="Genomic_DNA"/>
</dbReference>
<keyword evidence="1" id="KW-0472">Membrane</keyword>
<sequence length="73" mass="8268">MLPDKVYEALRWLVAVFMPALGVFFATLAEAWHWNLPTEAILTTLSAVELFLGAIFGISKVVYDRKENPEKDL</sequence>
<organism evidence="2 3">
    <name type="scientific">Candidatus Nanosyncoccus alces</name>
    <dbReference type="NCBI Taxonomy" id="2171997"/>
    <lineage>
        <taxon>Bacteria</taxon>
        <taxon>Candidatus Saccharimonadota</taxon>
        <taxon>Candidatus Nanosyncoccalia</taxon>
        <taxon>Candidatus Nanosyncoccales</taxon>
        <taxon>Candidatus Nanosyncoccaceae</taxon>
        <taxon>Candidatus Nanosyncoccus</taxon>
    </lineage>
</organism>
<feature type="transmembrane region" description="Helical" evidence="1">
    <location>
        <begin position="12"/>
        <end position="34"/>
    </location>
</feature>
<keyword evidence="3" id="KW-1185">Reference proteome</keyword>
<dbReference type="Proteomes" id="UP001191019">
    <property type="component" value="Unassembled WGS sequence"/>
</dbReference>
<comment type="caution">
    <text evidence="2">The sequence shown here is derived from an EMBL/GenBank/DDBJ whole genome shotgun (WGS) entry which is preliminary data.</text>
</comment>
<keyword evidence="1" id="KW-0812">Transmembrane</keyword>